<protein>
    <submittedName>
        <fullName evidence="2">Succinate dehydrogenase, cytochrome b556 subunit</fullName>
    </submittedName>
</protein>
<sequence>MNKKRPVNLDIRTIQLPLTA</sequence>
<comment type="caution">
    <text evidence="2">The sequence shown here is derived from an EMBL/GenBank/DDBJ whole genome shotgun (WGS) entry which is preliminary data.</text>
</comment>
<evidence type="ECO:0000313" key="3">
    <source>
        <dbReference type="Proteomes" id="UP000440965"/>
    </source>
</evidence>
<evidence type="ECO:0000313" key="2">
    <source>
        <dbReference type="EMBL" id="MVF53272.1"/>
    </source>
</evidence>
<reference evidence="2 3" key="1">
    <citation type="submission" date="2019-10" db="EMBL/GenBank/DDBJ databases">
        <title>XDR Pseudomonas monteilii producing IMP-16 from LCR.</title>
        <authorList>
            <person name="Ballaben A."/>
            <person name="Doi Y."/>
        </authorList>
    </citation>
    <scope>NUCLEOTIDE SEQUENCE [LARGE SCALE GENOMIC DNA]</scope>
    <source>
        <strain evidence="2 3">597/14</strain>
    </source>
</reference>
<gene>
    <name evidence="1" type="ORF">F9Z43_29000</name>
    <name evidence="2" type="ORF">F9Z43_29145</name>
</gene>
<evidence type="ECO:0000313" key="1">
    <source>
        <dbReference type="EMBL" id="MVF53256.1"/>
    </source>
</evidence>
<dbReference type="EMBL" id="WEIK01000112">
    <property type="protein sequence ID" value="MVF53272.1"/>
    <property type="molecule type" value="Genomic_DNA"/>
</dbReference>
<dbReference type="AlphaFoldDB" id="A0A7X3JUL1"/>
<dbReference type="Proteomes" id="UP000440965">
    <property type="component" value="Unassembled WGS sequence"/>
</dbReference>
<organism evidence="2 3">
    <name type="scientific">Pseudomonas monteilii</name>
    <dbReference type="NCBI Taxonomy" id="76759"/>
    <lineage>
        <taxon>Bacteria</taxon>
        <taxon>Pseudomonadati</taxon>
        <taxon>Pseudomonadota</taxon>
        <taxon>Gammaproteobacteria</taxon>
        <taxon>Pseudomonadales</taxon>
        <taxon>Pseudomonadaceae</taxon>
        <taxon>Pseudomonas</taxon>
    </lineage>
</organism>
<proteinExistence type="predicted"/>
<accession>A0A7X3JUL1</accession>
<feature type="non-terminal residue" evidence="2">
    <location>
        <position position="20"/>
    </location>
</feature>
<dbReference type="EMBL" id="WEIK01000078">
    <property type="protein sequence ID" value="MVF53256.1"/>
    <property type="molecule type" value="Genomic_DNA"/>
</dbReference>
<name>A0A7X3JUL1_9PSED</name>